<protein>
    <submittedName>
        <fullName evidence="1">Uncharacterized protein</fullName>
    </submittedName>
</protein>
<comment type="caution">
    <text evidence="1">The sequence shown here is derived from an EMBL/GenBank/DDBJ whole genome shotgun (WGS) entry which is preliminary data.</text>
</comment>
<reference evidence="1 2" key="1">
    <citation type="submission" date="2024-06" db="EMBL/GenBank/DDBJ databases">
        <title>Genomic Encyclopedia of Type Strains, Phase V (KMG-V): Genome sequencing to study the core and pangenomes of soil and plant-associated prokaryotes.</title>
        <authorList>
            <person name="Whitman W."/>
        </authorList>
    </citation>
    <scope>NUCLEOTIDE SEQUENCE [LARGE SCALE GENOMIC DNA]</scope>
    <source>
        <strain evidence="1 2">USDA 160</strain>
    </source>
</reference>
<dbReference type="EMBL" id="JBEPTQ010000002">
    <property type="protein sequence ID" value="MET4721937.1"/>
    <property type="molecule type" value="Genomic_DNA"/>
</dbReference>
<keyword evidence="2" id="KW-1185">Reference proteome</keyword>
<sequence>MNHKWSEKTRAPNGDSRKVCTREGCEIVCVSRHRIEPNGRQDHYKEWFRGSARIQIGGNTPACEAVEVRVGTAGAAVQFTLARGGSDVG</sequence>
<proteinExistence type="predicted"/>
<name>A0ABV2RYC8_BRAJP</name>
<evidence type="ECO:0000313" key="1">
    <source>
        <dbReference type="EMBL" id="MET4721937.1"/>
    </source>
</evidence>
<evidence type="ECO:0000313" key="2">
    <source>
        <dbReference type="Proteomes" id="UP001549291"/>
    </source>
</evidence>
<dbReference type="RefSeq" id="WP_354270255.1">
    <property type="nucleotide sequence ID" value="NZ_JBEPTQ010000002.1"/>
</dbReference>
<gene>
    <name evidence="1" type="ORF">ABIF63_006043</name>
</gene>
<organism evidence="1 2">
    <name type="scientific">Bradyrhizobium japonicum</name>
    <dbReference type="NCBI Taxonomy" id="375"/>
    <lineage>
        <taxon>Bacteria</taxon>
        <taxon>Pseudomonadati</taxon>
        <taxon>Pseudomonadota</taxon>
        <taxon>Alphaproteobacteria</taxon>
        <taxon>Hyphomicrobiales</taxon>
        <taxon>Nitrobacteraceae</taxon>
        <taxon>Bradyrhizobium</taxon>
    </lineage>
</organism>
<accession>A0ABV2RYC8</accession>
<dbReference type="Proteomes" id="UP001549291">
    <property type="component" value="Unassembled WGS sequence"/>
</dbReference>